<reference evidence="4" key="1">
    <citation type="journal article" date="2021" name="PeerJ">
        <title>Extensive microbial diversity within the chicken gut microbiome revealed by metagenomics and culture.</title>
        <authorList>
            <person name="Gilroy R."/>
            <person name="Ravi A."/>
            <person name="Getino M."/>
            <person name="Pursley I."/>
            <person name="Horton D.L."/>
            <person name="Alikhan N.F."/>
            <person name="Baker D."/>
            <person name="Gharbi K."/>
            <person name="Hall N."/>
            <person name="Watson M."/>
            <person name="Adriaenssens E.M."/>
            <person name="Foster-Nyarko E."/>
            <person name="Jarju S."/>
            <person name="Secka A."/>
            <person name="Antonio M."/>
            <person name="Oren A."/>
            <person name="Chaudhuri R.R."/>
            <person name="La Ragione R."/>
            <person name="Hildebrand F."/>
            <person name="Pallen M.J."/>
        </authorList>
    </citation>
    <scope>NUCLEOTIDE SEQUENCE</scope>
    <source>
        <strain evidence="4">ChiSjej5B23-15282</strain>
    </source>
</reference>
<organism evidence="4 5">
    <name type="scientific">Candidatus Mediterraneibacter caccavium</name>
    <dbReference type="NCBI Taxonomy" id="2838661"/>
    <lineage>
        <taxon>Bacteria</taxon>
        <taxon>Bacillati</taxon>
        <taxon>Bacillota</taxon>
        <taxon>Clostridia</taxon>
        <taxon>Lachnospirales</taxon>
        <taxon>Lachnospiraceae</taxon>
        <taxon>Mediterraneibacter</taxon>
    </lineage>
</organism>
<comment type="caution">
    <text evidence="4">The sequence shown here is derived from an EMBL/GenBank/DDBJ whole genome shotgun (WGS) entry which is preliminary data.</text>
</comment>
<keyword evidence="2" id="KW-0472">Membrane</keyword>
<reference evidence="4" key="2">
    <citation type="submission" date="2021-04" db="EMBL/GenBank/DDBJ databases">
        <authorList>
            <person name="Gilroy R."/>
        </authorList>
    </citation>
    <scope>NUCLEOTIDE SEQUENCE</scope>
    <source>
        <strain evidence="4">ChiSjej5B23-15282</strain>
    </source>
</reference>
<evidence type="ECO:0000313" key="5">
    <source>
        <dbReference type="Proteomes" id="UP000824243"/>
    </source>
</evidence>
<keyword evidence="2" id="KW-0812">Transmembrane</keyword>
<keyword evidence="2" id="KW-1133">Transmembrane helix</keyword>
<feature type="transmembrane region" description="Helical" evidence="2">
    <location>
        <begin position="2383"/>
        <end position="2401"/>
    </location>
</feature>
<evidence type="ECO:0000259" key="3">
    <source>
        <dbReference type="Pfam" id="PF13290"/>
    </source>
</evidence>
<proteinExistence type="predicted"/>
<dbReference type="Pfam" id="PF13290">
    <property type="entry name" value="CHB_HEX_C_1"/>
    <property type="match status" value="1"/>
</dbReference>
<dbReference type="Proteomes" id="UP000824243">
    <property type="component" value="Unassembled WGS sequence"/>
</dbReference>
<name>A0A9D1VYY5_9FIRM</name>
<dbReference type="InterPro" id="IPR059177">
    <property type="entry name" value="GH29D-like_dom"/>
</dbReference>
<evidence type="ECO:0000256" key="1">
    <source>
        <dbReference type="SAM" id="MobiDB-lite"/>
    </source>
</evidence>
<sequence length="2412" mass="263408">MIRKQRKRKRILAGGLAVMMLYGILPASLLSAEENGRPSGEGTQEAPYVITDQQELAWIENDADAYYVLDRDIELSGDWEPLFHNVFSYNAFSGTLDGQGHVISGLNVPEEKGYKDAGLFGNIMSGEIKNLGIQILEGGEVAGTEYAGALAGQVYSFSDKKVRITNCYSEGGQVTGIGGSRTGGLIGTANRYVIEDCYSTCAVVETEEEHPVASMRLDQDEYQVVLEDKNGYFHGSVDIAAEYAPENAVSPEGWEASGEAADEGKINIGGGSSEFWVYIYDPGIYQIDFVIDGKSIAQTTVTAALENEEPETVYTVTCEGFGGISPDGRESGGRFGGLVGQAGSGEITSCYAAGEVRVQRVYSPEAISRATPYAVGGLVGYGDGRYDENTKIENCYFRGAISVELPEGSYYGSMSANVGGLVGENELNEFDISESFAQADISVTGEDVNAGGFAGYIGGSVDDCFANGMIVHTPYHPDREFLYVGGFAGVYSGMGSIGSSYAAVSVSSSVPAERIGGFAGLAERYYNDPGAGEIITDCYYDMDKSGCSDEGKGQGLGTAQMKSEGGMEGLDYANVWELRSGENDGYPVLRSMGETQGAIESTALSVQVPDPAQYKGCLMRLTNEETGGLTERYMTGQDIVRFLFLEPGDAYRLQVSLDDGTVLGEWTGITIEENKDNLFTADGLKLLRSVSVEILRPDGTVEEGASVYWYDAETGEYLLNGNTITSQLPGTRLAYRVILNDRASMEYRIPEQQEITVGEDKEQRVTVTLRDYATVTVSGTVECEDEPAPYVQVIFSTELPDGAGERSVSVYTDEEGGYETVVTSGKIRASVRDSSYWLYEEERDIARDAEWDMELESLDDTGIFLDITRVDAAEGESSGKSYKADGSREIINIYNETSECRLENYMVKYPDVFLLDPEEVNDGDTLRVEIADKENRCDTQEITFQLEKGTKESIEAVLTQRGNIRMQLKERYPENVTAALYGSDGRLAAWTDVYMGEAAFRSQEKGEYKVVLIRRADKGYPPSSLEELSGLGLEAGEDYLAMDADVSDGEVLLLQDLEVPLAQDEAALHLDMDQSSYTALDSAATFGMKFYASYEFKEEYRDKAEGITLEVSAPEEMELEGCSEVSEGVWDCHAAGSIYSYSFYADKPDGNGPYYSSAYVAYTLDGEKYRQCIGTVEIPGMSGEIQMYVPQKISDRKVTVSVHAPGYFGQEILIYDNGVQMGALNTGTGEVTFEIPDTGTYSVHEIRACTAGEKGEAFSDTHTLIYSEGSVAVEQIGLFEKYEGISAADVLWSNEQKAYISGYATLTSLPTEVVFMADFTDRSEEAVKNVEFIVQDTNGKIHILPGTYDAERQSWLAPMEIDYNCIPTEVGVSYLDNSGTDGMSPEEVNSIFNQWMAAEFDTEVPMDVSLDGVVADPELESIIDDMAADMGMEITSENEDGCEISLPDGTGTAEVRVEPYQGSEEELLAEGFQKLPYTDPYETASARSRTVSYVYMRQEEGVVEYVDKDLSEITIVDVTLDMKSMDPGVEPGWETAGILKDTAGKMMESFDENVMKEKALELEKYVGDQMQKAVSALPDSAAKRAYEQAAKLGQNALNKIKAAYPTISKWMDVYGGLANLWDWGSRWHRIFSNLGWLIDVEASVPDPAQCPIAAPEIATVRDDLNRQRRSLENQMYLLVADQAIAMSAKNGKVSPALLPVSMLTWMTDTFLDNQFQAQLTEIDYDIYQIRILCGEMPDPNLRITVQDTKRVEFEVLIDPSGYVYEAVPENRVEGVTATVFYREEKDKGDPVLWEAWKYEQENPQLTDREGRYAWDVPAGWWQVRYEKEGYITSYSDWLPVPPPQTEVNIPLVSMEAPAVEGVRFYTDGIDIWFTQYMDLSAADSEVLKITKGGNPVQGSWEPIEQKQSGTDPEVSYARGFRFIPASGELSGEYRADIGPARNYAGTLVDGMYSQSGTAVPRPEEIKVTAGETLANGGTADVTVQILPEGSGAGQKLYITEKTSGIAAASAQEITTDENGQAVFQVSAGLPGTAEFELSLECSEITAAFEVTVETPSPRVAAVEAHPAGGTQPYGTEVTLNTDTPGARIYYTLDGTCPCIVDSPSRLLYEEPIVLTEDTTLIAYAVLEGYRDSATSRYVYTVTGDEGQETAVNGPDDIHLYANDPVNQSNEELKKYLDENVTVELIYGDGSTEEKNAAWTMIEGEWNSKGGTYVYEAEVGEHIVQVSVEVAPVYADVIMPDPIRIPVRAGGYHTVSELGLPESVPVIYSAEGMQKFEEPCAVSWAELPGTAGESITAEDSPYIVTGTPELPQWATAGETSEAVQKIHFYSEESEPGNQPEDPSGETPDGNGEGSGQNENDGAAAPENDNKNDNMAADTGDEKQLFLLWCSVMTGAAVLAVFIRKKQCDGRAKG</sequence>
<feature type="region of interest" description="Disordered" evidence="1">
    <location>
        <begin position="2330"/>
        <end position="2375"/>
    </location>
</feature>
<feature type="domain" description="GH29D-like beta-sandwich" evidence="3">
    <location>
        <begin position="2066"/>
        <end position="2135"/>
    </location>
</feature>
<evidence type="ECO:0000256" key="2">
    <source>
        <dbReference type="SAM" id="Phobius"/>
    </source>
</evidence>
<accession>A0A9D1VYY5</accession>
<evidence type="ECO:0000313" key="4">
    <source>
        <dbReference type="EMBL" id="HIX49544.1"/>
    </source>
</evidence>
<gene>
    <name evidence="4" type="ORF">H9981_11145</name>
</gene>
<dbReference type="Gene3D" id="2.160.20.110">
    <property type="match status" value="2"/>
</dbReference>
<protein>
    <submittedName>
        <fullName evidence="4">Chitobiase/beta-hexosaminidase C-terminal domain-containing protein</fullName>
    </submittedName>
</protein>
<dbReference type="EMBL" id="DXFA01000182">
    <property type="protein sequence ID" value="HIX49544.1"/>
    <property type="molecule type" value="Genomic_DNA"/>
</dbReference>